<dbReference type="InterPro" id="IPR026262">
    <property type="entry name" value="DinJ"/>
</dbReference>
<dbReference type="InterPro" id="IPR007337">
    <property type="entry name" value="RelB/DinJ"/>
</dbReference>
<dbReference type="EMBL" id="JAUSVL010000001">
    <property type="protein sequence ID" value="MDQ0289088.1"/>
    <property type="molecule type" value="Genomic_DNA"/>
</dbReference>
<dbReference type="AlphaFoldDB" id="A0AAE3VF05"/>
<evidence type="ECO:0000256" key="1">
    <source>
        <dbReference type="ARBA" id="ARBA00010562"/>
    </source>
</evidence>
<organism evidence="3 4">
    <name type="scientific">Oligosphaera ethanolica</name>
    <dbReference type="NCBI Taxonomy" id="760260"/>
    <lineage>
        <taxon>Bacteria</taxon>
        <taxon>Pseudomonadati</taxon>
        <taxon>Lentisphaerota</taxon>
        <taxon>Oligosphaeria</taxon>
        <taxon>Oligosphaerales</taxon>
        <taxon>Oligosphaeraceae</taxon>
        <taxon>Oligosphaera</taxon>
    </lineage>
</organism>
<reference evidence="3" key="1">
    <citation type="submission" date="2023-07" db="EMBL/GenBank/DDBJ databases">
        <title>Genomic Encyclopedia of Type Strains, Phase IV (KMG-IV): sequencing the most valuable type-strain genomes for metagenomic binning, comparative biology and taxonomic classification.</title>
        <authorList>
            <person name="Goeker M."/>
        </authorList>
    </citation>
    <scope>NUCLEOTIDE SEQUENCE</scope>
    <source>
        <strain evidence="3">DSM 24202</strain>
    </source>
</reference>
<comment type="caution">
    <text evidence="3">The sequence shown here is derived from an EMBL/GenBank/DDBJ whole genome shotgun (WGS) entry which is preliminary data.</text>
</comment>
<dbReference type="PANTHER" id="PTHR38781">
    <property type="entry name" value="ANTITOXIN DINJ-RELATED"/>
    <property type="match status" value="1"/>
</dbReference>
<comment type="similarity">
    <text evidence="1">Belongs to the RelB/DinJ antitoxin family.</text>
</comment>
<proteinExistence type="inferred from homology"/>
<name>A0AAE3VF05_9BACT</name>
<gene>
    <name evidence="3" type="ORF">J3R75_001195</name>
</gene>
<dbReference type="GO" id="GO:0015643">
    <property type="term" value="F:toxic substance binding"/>
    <property type="evidence" value="ECO:0007669"/>
    <property type="project" value="InterPro"/>
</dbReference>
<evidence type="ECO:0000256" key="2">
    <source>
        <dbReference type="ARBA" id="ARBA00022649"/>
    </source>
</evidence>
<dbReference type="Pfam" id="PF04221">
    <property type="entry name" value="RelB"/>
    <property type="match status" value="1"/>
</dbReference>
<dbReference type="GO" id="GO:0006355">
    <property type="term" value="P:regulation of DNA-templated transcription"/>
    <property type="evidence" value="ECO:0007669"/>
    <property type="project" value="InterPro"/>
</dbReference>
<evidence type="ECO:0000313" key="3">
    <source>
        <dbReference type="EMBL" id="MDQ0289088.1"/>
    </source>
</evidence>
<accession>A0AAE3VF05</accession>
<dbReference type="GO" id="GO:0044010">
    <property type="term" value="P:single-species biofilm formation"/>
    <property type="evidence" value="ECO:0007669"/>
    <property type="project" value="InterPro"/>
</dbReference>
<sequence>METTKTTIFTVRLDAQVKKDAERLFRDLGMTLSSAVNIFLHQSLMAQGLPFPVRKEQLPNKATVAAMREALELANDPNAKTFSSVDELMQDMNE</sequence>
<dbReference type="Gene3D" id="1.10.1220.10">
    <property type="entry name" value="Met repressor-like"/>
    <property type="match status" value="1"/>
</dbReference>
<dbReference type="Proteomes" id="UP001238163">
    <property type="component" value="Unassembled WGS sequence"/>
</dbReference>
<keyword evidence="2" id="KW-1277">Toxin-antitoxin system</keyword>
<evidence type="ECO:0000313" key="4">
    <source>
        <dbReference type="Proteomes" id="UP001238163"/>
    </source>
</evidence>
<dbReference type="PANTHER" id="PTHR38781:SF1">
    <property type="entry name" value="ANTITOXIN DINJ-RELATED"/>
    <property type="match status" value="1"/>
</dbReference>
<dbReference type="RefSeq" id="WP_307260429.1">
    <property type="nucleotide sequence ID" value="NZ_JAUSVL010000001.1"/>
</dbReference>
<dbReference type="GO" id="GO:0000987">
    <property type="term" value="F:cis-regulatory region sequence-specific DNA binding"/>
    <property type="evidence" value="ECO:0007669"/>
    <property type="project" value="InterPro"/>
</dbReference>
<dbReference type="NCBIfam" id="TIGR02384">
    <property type="entry name" value="RelB_DinJ"/>
    <property type="match status" value="1"/>
</dbReference>
<dbReference type="InterPro" id="IPR013321">
    <property type="entry name" value="Arc_rbn_hlx_hlx"/>
</dbReference>
<dbReference type="PIRSF" id="PIRSF003108">
    <property type="entry name" value="DinJ"/>
    <property type="match status" value="1"/>
</dbReference>
<dbReference type="GO" id="GO:0006351">
    <property type="term" value="P:DNA-templated transcription"/>
    <property type="evidence" value="ECO:0007669"/>
    <property type="project" value="TreeGrafter"/>
</dbReference>
<keyword evidence="4" id="KW-1185">Reference proteome</keyword>
<protein>
    <submittedName>
        <fullName evidence="3">DNA-damage-inducible protein J</fullName>
    </submittedName>
</protein>